<keyword evidence="3" id="KW-1185">Reference proteome</keyword>
<feature type="region of interest" description="Disordered" evidence="1">
    <location>
        <begin position="51"/>
        <end position="88"/>
    </location>
</feature>
<gene>
    <name evidence="2" type="ORF">VNO78_31778</name>
</gene>
<evidence type="ECO:0000313" key="2">
    <source>
        <dbReference type="EMBL" id="KAK7385854.1"/>
    </source>
</evidence>
<dbReference type="Proteomes" id="UP001386955">
    <property type="component" value="Unassembled WGS sequence"/>
</dbReference>
<sequence length="88" mass="9897">MEWCSHCCRLCPTRLETIYGDLTVNSCSACNLCGKVLLDLNASLHIVFPNKITNDSSGRKKRTKNVKNVQIQKEQSDTSQTSDNFEES</sequence>
<name>A0AAN9S0V8_PSOTE</name>
<feature type="compositionally biased region" description="Polar residues" evidence="1">
    <location>
        <begin position="66"/>
        <end position="88"/>
    </location>
</feature>
<evidence type="ECO:0000313" key="3">
    <source>
        <dbReference type="Proteomes" id="UP001386955"/>
    </source>
</evidence>
<protein>
    <submittedName>
        <fullName evidence="2">Uncharacterized protein</fullName>
    </submittedName>
</protein>
<proteinExistence type="predicted"/>
<reference evidence="2 3" key="1">
    <citation type="submission" date="2024-01" db="EMBL/GenBank/DDBJ databases">
        <title>The genomes of 5 underutilized Papilionoideae crops provide insights into root nodulation and disease resistanc.</title>
        <authorList>
            <person name="Jiang F."/>
        </authorList>
    </citation>
    <scope>NUCLEOTIDE SEQUENCE [LARGE SCALE GENOMIC DNA]</scope>
    <source>
        <strain evidence="2">DUOXIRENSHENG_FW03</strain>
        <tissue evidence="2">Leaves</tissue>
    </source>
</reference>
<accession>A0AAN9S0V8</accession>
<dbReference type="AlphaFoldDB" id="A0AAN9S0V8"/>
<comment type="caution">
    <text evidence="2">The sequence shown here is derived from an EMBL/GenBank/DDBJ whole genome shotgun (WGS) entry which is preliminary data.</text>
</comment>
<organism evidence="2 3">
    <name type="scientific">Psophocarpus tetragonolobus</name>
    <name type="common">Winged bean</name>
    <name type="synonym">Dolichos tetragonolobus</name>
    <dbReference type="NCBI Taxonomy" id="3891"/>
    <lineage>
        <taxon>Eukaryota</taxon>
        <taxon>Viridiplantae</taxon>
        <taxon>Streptophyta</taxon>
        <taxon>Embryophyta</taxon>
        <taxon>Tracheophyta</taxon>
        <taxon>Spermatophyta</taxon>
        <taxon>Magnoliopsida</taxon>
        <taxon>eudicotyledons</taxon>
        <taxon>Gunneridae</taxon>
        <taxon>Pentapetalae</taxon>
        <taxon>rosids</taxon>
        <taxon>fabids</taxon>
        <taxon>Fabales</taxon>
        <taxon>Fabaceae</taxon>
        <taxon>Papilionoideae</taxon>
        <taxon>50 kb inversion clade</taxon>
        <taxon>NPAAA clade</taxon>
        <taxon>indigoferoid/millettioid clade</taxon>
        <taxon>Phaseoleae</taxon>
        <taxon>Psophocarpus</taxon>
    </lineage>
</organism>
<dbReference type="EMBL" id="JAYMYS010000008">
    <property type="protein sequence ID" value="KAK7385854.1"/>
    <property type="molecule type" value="Genomic_DNA"/>
</dbReference>
<evidence type="ECO:0000256" key="1">
    <source>
        <dbReference type="SAM" id="MobiDB-lite"/>
    </source>
</evidence>